<dbReference type="STRING" id="262004.SAMN04489796_11222"/>
<dbReference type="Proteomes" id="UP000199492">
    <property type="component" value="Unassembled WGS sequence"/>
</dbReference>
<keyword evidence="2" id="KW-1185">Reference proteome</keyword>
<organism evidence="1 2">
    <name type="scientific">Winogradskyella thalassocola</name>
    <dbReference type="NCBI Taxonomy" id="262004"/>
    <lineage>
        <taxon>Bacteria</taxon>
        <taxon>Pseudomonadati</taxon>
        <taxon>Bacteroidota</taxon>
        <taxon>Flavobacteriia</taxon>
        <taxon>Flavobacteriales</taxon>
        <taxon>Flavobacteriaceae</taxon>
        <taxon>Winogradskyella</taxon>
    </lineage>
</organism>
<protein>
    <submittedName>
        <fullName evidence="1">Pentapeptide repeat-containing protein</fullName>
    </submittedName>
</protein>
<reference evidence="2" key="1">
    <citation type="submission" date="2016-10" db="EMBL/GenBank/DDBJ databases">
        <authorList>
            <person name="Varghese N."/>
            <person name="Submissions S."/>
        </authorList>
    </citation>
    <scope>NUCLEOTIDE SEQUENCE [LARGE SCALE GENOMIC DNA]</scope>
    <source>
        <strain evidence="2">DSM 15363</strain>
    </source>
</reference>
<evidence type="ECO:0000313" key="1">
    <source>
        <dbReference type="EMBL" id="SDI50335.1"/>
    </source>
</evidence>
<accession>A0A1G8L3X1</accession>
<dbReference type="InterPro" id="IPR001646">
    <property type="entry name" value="5peptide_repeat"/>
</dbReference>
<dbReference type="OrthoDB" id="1123130at2"/>
<dbReference type="Pfam" id="PF13576">
    <property type="entry name" value="Pentapeptide_3"/>
    <property type="match status" value="2"/>
</dbReference>
<evidence type="ECO:0000313" key="2">
    <source>
        <dbReference type="Proteomes" id="UP000199492"/>
    </source>
</evidence>
<dbReference type="EMBL" id="FNCZ01000012">
    <property type="protein sequence ID" value="SDI50335.1"/>
    <property type="molecule type" value="Genomic_DNA"/>
</dbReference>
<proteinExistence type="predicted"/>
<name>A0A1G8L3X1_9FLAO</name>
<dbReference type="AlphaFoldDB" id="A0A1G8L3X1"/>
<gene>
    <name evidence="1" type="ORF">SAMN04489796_11222</name>
</gene>
<sequence length="315" mass="36247">MPMFINVSIGLETSFQYINYMKHFVLVLLAFVQLSCATQNSSPGEDNSIKKLIIKDQPVYIENKTINDIVDFTFFLEKHLISEGVYQVNVKSGITFKKCIFKKPVTAFRKMVDGKIVLTSFQGNVSFIDCVFQDEVNFRGSRIMGRTDFTGSTFNDSANFEELNCYDNAYFNQCVFEGVSRFQNAFFNQKANFMSAEFDEVISFQNSMFNSELQFSASKFYKYADFTLVDCRGKVLFNYAEFTEKADFSHSIFAQDFHFVSTKNNTTNFNNCRFLGKVSFNKLDVLNTLSLNESYFLLDMPKIDVSSKKLIKNSN</sequence>